<evidence type="ECO:0000256" key="1">
    <source>
        <dbReference type="SAM" id="Coils"/>
    </source>
</evidence>
<feature type="coiled-coil region" evidence="1">
    <location>
        <begin position="25"/>
        <end position="52"/>
    </location>
</feature>
<sequence length="67" mass="7804">MTPEEARENLLTWIKSLLQNGYNILEIKKLQLSDFELMIEALEQESPEKKAEETETTLDKAFPFLFG</sequence>
<evidence type="ECO:0000313" key="3">
    <source>
        <dbReference type="Proteomes" id="UP000182712"/>
    </source>
</evidence>
<accession>A0A1H9L7F3</accession>
<evidence type="ECO:0000313" key="2">
    <source>
        <dbReference type="EMBL" id="SER07441.1"/>
    </source>
</evidence>
<dbReference type="Proteomes" id="UP000182712">
    <property type="component" value="Unassembled WGS sequence"/>
</dbReference>
<reference evidence="2 3" key="1">
    <citation type="submission" date="2016-10" db="EMBL/GenBank/DDBJ databases">
        <authorList>
            <person name="de Groot N.N."/>
        </authorList>
    </citation>
    <scope>NUCLEOTIDE SEQUENCE [LARGE SCALE GENOMIC DNA]</scope>
    <source>
        <strain evidence="2 3">VTM2R47</strain>
    </source>
</reference>
<organism evidence="2 3">
    <name type="scientific">Streptococcus gallolyticus</name>
    <dbReference type="NCBI Taxonomy" id="315405"/>
    <lineage>
        <taxon>Bacteria</taxon>
        <taxon>Bacillati</taxon>
        <taxon>Bacillota</taxon>
        <taxon>Bacilli</taxon>
        <taxon>Lactobacillales</taxon>
        <taxon>Streptococcaceae</taxon>
        <taxon>Streptococcus</taxon>
    </lineage>
</organism>
<keyword evidence="1" id="KW-0175">Coiled coil</keyword>
<gene>
    <name evidence="2" type="ORF">SAMN04487840_10112</name>
</gene>
<dbReference type="RefSeq" id="WP_074626932.1">
    <property type="nucleotide sequence ID" value="NZ_FOGM01000001.1"/>
</dbReference>
<dbReference type="AlphaFoldDB" id="A0A1H9L7F3"/>
<name>A0A1H9L7F3_9STRE</name>
<protein>
    <submittedName>
        <fullName evidence="2">Uncharacterized protein</fullName>
    </submittedName>
</protein>
<dbReference type="EMBL" id="FOGM01000001">
    <property type="protein sequence ID" value="SER07441.1"/>
    <property type="molecule type" value="Genomic_DNA"/>
</dbReference>
<proteinExistence type="predicted"/>